<dbReference type="InterPro" id="IPR036179">
    <property type="entry name" value="Ig-like_dom_sf"/>
</dbReference>
<dbReference type="InterPro" id="IPR051713">
    <property type="entry name" value="T-cell_Activation_Regulation"/>
</dbReference>
<dbReference type="Ensembl" id="ENSORLT00015030019.1">
    <property type="protein sequence ID" value="ENSORLP00015035359.1"/>
    <property type="gene ID" value="ENSORLG00015021898.1"/>
</dbReference>
<keyword evidence="9" id="KW-0325">Glycoprotein</keyword>
<dbReference type="SUPFAM" id="SSF48726">
    <property type="entry name" value="Immunoglobulin"/>
    <property type="match status" value="1"/>
</dbReference>
<reference evidence="12" key="3">
    <citation type="submission" date="2025-08" db="UniProtKB">
        <authorList>
            <consortium name="Ensembl"/>
        </authorList>
    </citation>
    <scope>IDENTIFICATION</scope>
    <source>
        <strain evidence="12">HSOK</strain>
    </source>
</reference>
<evidence type="ECO:0000256" key="5">
    <source>
        <dbReference type="ARBA" id="ARBA00022989"/>
    </source>
</evidence>
<sequence>TNTGYVPLVLLTTRVPPTSGSDLCLCSSAAGLQNITAEPGQNVTLTCEAPKNLTVLVAEWTRTISDKECLFVVRQNHIMEDVHQQFRNRLFLPEDAKGGGSVVVRNVTFKDSGTYVCQIKQTRSRDKNIRNSLNLISIRLSVVPPGDPSSGEQSLSSCLMSE</sequence>
<dbReference type="PANTHER" id="PTHR25466:SF14">
    <property type="entry name" value="BUTYROPHILIN SUBFAMILY 2 MEMBER A2-LIKE-RELATED"/>
    <property type="match status" value="1"/>
</dbReference>
<evidence type="ECO:0000256" key="4">
    <source>
        <dbReference type="ARBA" id="ARBA00022729"/>
    </source>
</evidence>
<keyword evidence="3" id="KW-0812">Transmembrane</keyword>
<dbReference type="Pfam" id="PF07686">
    <property type="entry name" value="V-set"/>
    <property type="match status" value="1"/>
</dbReference>
<dbReference type="InterPro" id="IPR003599">
    <property type="entry name" value="Ig_sub"/>
</dbReference>
<dbReference type="Gene3D" id="2.60.40.10">
    <property type="entry name" value="Immunoglobulins"/>
    <property type="match status" value="1"/>
</dbReference>
<evidence type="ECO:0000256" key="9">
    <source>
        <dbReference type="ARBA" id="ARBA00023180"/>
    </source>
</evidence>
<keyword evidence="5" id="KW-1133">Transmembrane helix</keyword>
<dbReference type="GO" id="GO:0005886">
    <property type="term" value="C:plasma membrane"/>
    <property type="evidence" value="ECO:0007669"/>
    <property type="project" value="UniProtKB-SubCell"/>
</dbReference>
<keyword evidence="10" id="KW-0393">Immunoglobulin domain</keyword>
<evidence type="ECO:0000256" key="3">
    <source>
        <dbReference type="ARBA" id="ARBA00022692"/>
    </source>
</evidence>
<evidence type="ECO:0000256" key="2">
    <source>
        <dbReference type="ARBA" id="ARBA00022475"/>
    </source>
</evidence>
<reference evidence="12" key="4">
    <citation type="submission" date="2025-09" db="UniProtKB">
        <authorList>
            <consortium name="Ensembl"/>
        </authorList>
    </citation>
    <scope>IDENTIFICATION</scope>
    <source>
        <strain evidence="12">HSOK</strain>
    </source>
</reference>
<name>A0A3P9JT97_ORYLA</name>
<feature type="domain" description="Ig-like" evidence="11">
    <location>
        <begin position="7"/>
        <end position="130"/>
    </location>
</feature>
<dbReference type="SMART" id="SM00409">
    <property type="entry name" value="IG"/>
    <property type="match status" value="1"/>
</dbReference>
<dbReference type="AlphaFoldDB" id="A0A3P9JT97"/>
<evidence type="ECO:0000256" key="8">
    <source>
        <dbReference type="ARBA" id="ARBA00023170"/>
    </source>
</evidence>
<dbReference type="InterPro" id="IPR013783">
    <property type="entry name" value="Ig-like_fold"/>
</dbReference>
<organism evidence="12 13">
    <name type="scientific">Oryzias latipes</name>
    <name type="common">Japanese rice fish</name>
    <name type="synonym">Japanese killifish</name>
    <dbReference type="NCBI Taxonomy" id="8090"/>
    <lineage>
        <taxon>Eukaryota</taxon>
        <taxon>Metazoa</taxon>
        <taxon>Chordata</taxon>
        <taxon>Craniata</taxon>
        <taxon>Vertebrata</taxon>
        <taxon>Euteleostomi</taxon>
        <taxon>Actinopterygii</taxon>
        <taxon>Neopterygii</taxon>
        <taxon>Teleostei</taxon>
        <taxon>Neoteleostei</taxon>
        <taxon>Acanthomorphata</taxon>
        <taxon>Ovalentaria</taxon>
        <taxon>Atherinomorphae</taxon>
        <taxon>Beloniformes</taxon>
        <taxon>Adrianichthyidae</taxon>
        <taxon>Oryziinae</taxon>
        <taxon>Oryzias</taxon>
    </lineage>
</organism>
<keyword evidence="6" id="KW-0472">Membrane</keyword>
<dbReference type="PANTHER" id="PTHR25466">
    <property type="entry name" value="T-LYMPHOCYTE ACTIVATION ANTIGEN"/>
    <property type="match status" value="1"/>
</dbReference>
<protein>
    <recommendedName>
        <fullName evidence="11">Ig-like domain-containing protein</fullName>
    </recommendedName>
</protein>
<reference evidence="12 13" key="2">
    <citation type="submission" date="2017-04" db="EMBL/GenBank/DDBJ databases">
        <title>CpG methylation of centromeres and impact of large insertions on vertebrate speciation.</title>
        <authorList>
            <person name="Ichikawa K."/>
            <person name="Yoshimura J."/>
            <person name="Morishita S."/>
        </authorList>
    </citation>
    <scope>NUCLEOTIDE SEQUENCE</scope>
    <source>
        <strain evidence="12 13">HSOK</strain>
    </source>
</reference>
<dbReference type="SMART" id="SM00406">
    <property type="entry name" value="IGv"/>
    <property type="match status" value="1"/>
</dbReference>
<accession>A0A3P9JT97</accession>
<evidence type="ECO:0000256" key="6">
    <source>
        <dbReference type="ARBA" id="ARBA00023136"/>
    </source>
</evidence>
<evidence type="ECO:0000256" key="7">
    <source>
        <dbReference type="ARBA" id="ARBA00023157"/>
    </source>
</evidence>
<proteinExistence type="predicted"/>
<keyword evidence="8" id="KW-0675">Receptor</keyword>
<evidence type="ECO:0000259" key="11">
    <source>
        <dbReference type="PROSITE" id="PS50835"/>
    </source>
</evidence>
<reference key="1">
    <citation type="journal article" date="2007" name="Nature">
        <title>The medaka draft genome and insights into vertebrate genome evolution.</title>
        <authorList>
            <person name="Kasahara M."/>
            <person name="Naruse K."/>
            <person name="Sasaki S."/>
            <person name="Nakatani Y."/>
            <person name="Qu W."/>
            <person name="Ahsan B."/>
            <person name="Yamada T."/>
            <person name="Nagayasu Y."/>
            <person name="Doi K."/>
            <person name="Kasai Y."/>
            <person name="Jindo T."/>
            <person name="Kobayashi D."/>
            <person name="Shimada A."/>
            <person name="Toyoda A."/>
            <person name="Kuroki Y."/>
            <person name="Fujiyama A."/>
            <person name="Sasaki T."/>
            <person name="Shimizu A."/>
            <person name="Asakawa S."/>
            <person name="Shimizu N."/>
            <person name="Hashimoto S."/>
            <person name="Yang J."/>
            <person name="Lee Y."/>
            <person name="Matsushima K."/>
            <person name="Sugano S."/>
            <person name="Sakaizumi M."/>
            <person name="Narita T."/>
            <person name="Ohishi K."/>
            <person name="Haga S."/>
            <person name="Ohta F."/>
            <person name="Nomoto H."/>
            <person name="Nogata K."/>
            <person name="Morishita T."/>
            <person name="Endo T."/>
            <person name="Shin-I T."/>
            <person name="Takeda H."/>
            <person name="Morishita S."/>
            <person name="Kohara Y."/>
        </authorList>
    </citation>
    <scope>NUCLEOTIDE SEQUENCE [LARGE SCALE GENOMIC DNA]</scope>
    <source>
        <strain>Hd-rR</strain>
    </source>
</reference>
<evidence type="ECO:0000313" key="12">
    <source>
        <dbReference type="Ensembl" id="ENSORLP00015035359.1"/>
    </source>
</evidence>
<evidence type="ECO:0000313" key="13">
    <source>
        <dbReference type="Proteomes" id="UP000265200"/>
    </source>
</evidence>
<evidence type="ECO:0000256" key="1">
    <source>
        <dbReference type="ARBA" id="ARBA00004251"/>
    </source>
</evidence>
<dbReference type="InterPro" id="IPR007110">
    <property type="entry name" value="Ig-like_dom"/>
</dbReference>
<dbReference type="Proteomes" id="UP000265200">
    <property type="component" value="Chromosome 18"/>
</dbReference>
<dbReference type="PROSITE" id="PS50835">
    <property type="entry name" value="IG_LIKE"/>
    <property type="match status" value="1"/>
</dbReference>
<evidence type="ECO:0000256" key="10">
    <source>
        <dbReference type="ARBA" id="ARBA00023319"/>
    </source>
</evidence>
<keyword evidence="7" id="KW-1015">Disulfide bond</keyword>
<dbReference type="InterPro" id="IPR013106">
    <property type="entry name" value="Ig_V-set"/>
</dbReference>
<comment type="subcellular location">
    <subcellularLocation>
        <location evidence="1">Cell membrane</location>
        <topology evidence="1">Single-pass type I membrane protein</topology>
    </subcellularLocation>
</comment>
<keyword evidence="2" id="KW-1003">Cell membrane</keyword>
<keyword evidence="4" id="KW-0732">Signal</keyword>